<dbReference type="SUPFAM" id="SSF102829">
    <property type="entry name" value="Cell division protein ZapA-like"/>
    <property type="match status" value="1"/>
</dbReference>
<evidence type="ECO:0008006" key="3">
    <source>
        <dbReference type="Google" id="ProtNLM"/>
    </source>
</evidence>
<dbReference type="InterPro" id="IPR036192">
    <property type="entry name" value="Cell_div_ZapA-like_sf"/>
</dbReference>
<proteinExistence type="predicted"/>
<dbReference type="AlphaFoldDB" id="Q1JZN0"/>
<sequence length="73" mass="7761">MEEVQKVAAYVDARIAEVLAAGATADTLGATVLALMNVAGLYFETQRELEQAQSTISQSLQTLDEKLSSALSE</sequence>
<evidence type="ECO:0000313" key="2">
    <source>
        <dbReference type="Proteomes" id="UP000005695"/>
    </source>
</evidence>
<name>Q1JZN0_DESA6</name>
<dbReference type="Gene3D" id="6.10.250.790">
    <property type="match status" value="1"/>
</dbReference>
<dbReference type="EMBL" id="AAEW02000008">
    <property type="protein sequence ID" value="EAT15862.1"/>
    <property type="molecule type" value="Genomic_DNA"/>
</dbReference>
<dbReference type="InterPro" id="IPR007838">
    <property type="entry name" value="Cell_div_ZapA-like"/>
</dbReference>
<reference evidence="1" key="2">
    <citation type="submission" date="2006-05" db="EMBL/GenBank/DDBJ databases">
        <title>Sequencing of the draft genome and assembly of Desulfuromonas acetoxidans DSM 684.</title>
        <authorList>
            <consortium name="US DOE Joint Genome Institute (JGI-PGF)"/>
            <person name="Copeland A."/>
            <person name="Lucas S."/>
            <person name="Lapidus A."/>
            <person name="Barry K."/>
            <person name="Detter J.C."/>
            <person name="Glavina del Rio T."/>
            <person name="Hammon N."/>
            <person name="Israni S."/>
            <person name="Dalin E."/>
            <person name="Tice H."/>
            <person name="Bruce D."/>
            <person name="Pitluck S."/>
            <person name="Richardson P."/>
        </authorList>
    </citation>
    <scope>NUCLEOTIDE SEQUENCE [LARGE SCALE GENOMIC DNA]</scope>
    <source>
        <strain evidence="1">DSM 684</strain>
    </source>
</reference>
<dbReference type="Proteomes" id="UP000005695">
    <property type="component" value="Unassembled WGS sequence"/>
</dbReference>
<evidence type="ECO:0000313" key="1">
    <source>
        <dbReference type="EMBL" id="EAT15862.1"/>
    </source>
</evidence>
<keyword evidence="2" id="KW-1185">Reference proteome</keyword>
<accession>Q1JZN0</accession>
<organism evidence="1 2">
    <name type="scientific">Desulfuromonas acetoxidans (strain DSM 684 / 11070)</name>
    <dbReference type="NCBI Taxonomy" id="281689"/>
    <lineage>
        <taxon>Bacteria</taxon>
        <taxon>Pseudomonadati</taxon>
        <taxon>Thermodesulfobacteriota</taxon>
        <taxon>Desulfuromonadia</taxon>
        <taxon>Desulfuromonadales</taxon>
        <taxon>Desulfuromonadaceae</taxon>
        <taxon>Desulfuromonas</taxon>
    </lineage>
</organism>
<gene>
    <name evidence="1" type="ORF">Dace_2562</name>
</gene>
<protein>
    <recommendedName>
        <fullName evidence="3">Cell division protein ZapA</fullName>
    </recommendedName>
</protein>
<dbReference type="InterPro" id="IPR053712">
    <property type="entry name" value="Bac_CellDiv_Activator"/>
</dbReference>
<dbReference type="Pfam" id="PF05164">
    <property type="entry name" value="ZapA"/>
    <property type="match status" value="1"/>
</dbReference>
<comment type="caution">
    <text evidence="1">The sequence shown here is derived from an EMBL/GenBank/DDBJ whole genome shotgun (WGS) entry which is preliminary data.</text>
</comment>
<reference evidence="1" key="1">
    <citation type="submission" date="2006-05" db="EMBL/GenBank/DDBJ databases">
        <title>Annotation of the draft genome assembly of Desulfuromonas acetoxidans DSM 684.</title>
        <authorList>
            <consortium name="US DOE Joint Genome Institute (JGI-ORNL)"/>
            <person name="Larimer F."/>
            <person name="Land M."/>
            <person name="Hauser L."/>
        </authorList>
    </citation>
    <scope>NUCLEOTIDE SEQUENCE [LARGE SCALE GENOMIC DNA]</scope>
    <source>
        <strain evidence="1">DSM 684</strain>
    </source>
</reference>